<reference evidence="2" key="2">
    <citation type="submission" date="2020-11" db="EMBL/GenBank/DDBJ databases">
        <authorList>
            <consortium name="DOE Joint Genome Institute"/>
            <person name="Kuo A."/>
            <person name="Miyauchi S."/>
            <person name="Kiss E."/>
            <person name="Drula E."/>
            <person name="Kohler A."/>
            <person name="Sanchez-Garcia M."/>
            <person name="Andreopoulos B."/>
            <person name="Barry K.W."/>
            <person name="Bonito G."/>
            <person name="Buee M."/>
            <person name="Carver A."/>
            <person name="Chen C."/>
            <person name="Cichocki N."/>
            <person name="Clum A."/>
            <person name="Culley D."/>
            <person name="Crous P.W."/>
            <person name="Fauchery L."/>
            <person name="Girlanda M."/>
            <person name="Hayes R."/>
            <person name="Keri Z."/>
            <person name="Labutti K."/>
            <person name="Lipzen A."/>
            <person name="Lombard V."/>
            <person name="Magnuson J."/>
            <person name="Maillard F."/>
            <person name="Morin E."/>
            <person name="Murat C."/>
            <person name="Nolan M."/>
            <person name="Ohm R."/>
            <person name="Pangilinan J."/>
            <person name="Pereira M."/>
            <person name="Perotto S."/>
            <person name="Peter M."/>
            <person name="Riley R."/>
            <person name="Sitrit Y."/>
            <person name="Stielow B."/>
            <person name="Szollosi G."/>
            <person name="Zifcakova L."/>
            <person name="Stursova M."/>
            <person name="Spatafora J.W."/>
            <person name="Tedersoo L."/>
            <person name="Vaario L.-M."/>
            <person name="Yamada A."/>
            <person name="Yan M."/>
            <person name="Wang P."/>
            <person name="Xu J."/>
            <person name="Bruns T."/>
            <person name="Baldrian P."/>
            <person name="Vilgalys R."/>
            <person name="Henrissat B."/>
            <person name="Grigoriev I.V."/>
            <person name="Hibbett D."/>
            <person name="Nagy L.G."/>
            <person name="Martin F.M."/>
        </authorList>
    </citation>
    <scope>NUCLEOTIDE SEQUENCE</scope>
    <source>
        <strain evidence="2">UH-Tt-Lm1</strain>
    </source>
</reference>
<dbReference type="AlphaFoldDB" id="A0A9P6L9U2"/>
<feature type="compositionally biased region" description="Basic and acidic residues" evidence="1">
    <location>
        <begin position="97"/>
        <end position="124"/>
    </location>
</feature>
<feature type="compositionally biased region" description="Basic and acidic residues" evidence="1">
    <location>
        <begin position="54"/>
        <end position="87"/>
    </location>
</feature>
<dbReference type="OrthoDB" id="2500073at2759"/>
<sequence>MSQTSNNSTGDISPSAPQDPDYPPQHHAGAVGLGPEFAKGASIDEKVDGLKQEIVGKIKRDPELVEHGRDLRTGELKRKKMREDHGAFGHPTQINPDEAKHQEQEENAGQERPDTTTTEKPEEK</sequence>
<evidence type="ECO:0000256" key="1">
    <source>
        <dbReference type="SAM" id="MobiDB-lite"/>
    </source>
</evidence>
<feature type="region of interest" description="Disordered" evidence="1">
    <location>
        <begin position="54"/>
        <end position="124"/>
    </location>
</feature>
<keyword evidence="3" id="KW-1185">Reference proteome</keyword>
<organism evidence="2 3">
    <name type="scientific">Thelephora terrestris</name>
    <dbReference type="NCBI Taxonomy" id="56493"/>
    <lineage>
        <taxon>Eukaryota</taxon>
        <taxon>Fungi</taxon>
        <taxon>Dikarya</taxon>
        <taxon>Basidiomycota</taxon>
        <taxon>Agaricomycotina</taxon>
        <taxon>Agaricomycetes</taxon>
        <taxon>Thelephorales</taxon>
        <taxon>Thelephoraceae</taxon>
        <taxon>Thelephora</taxon>
    </lineage>
</organism>
<dbReference type="EMBL" id="WIUZ02000004">
    <property type="protein sequence ID" value="KAF9788435.1"/>
    <property type="molecule type" value="Genomic_DNA"/>
</dbReference>
<protein>
    <submittedName>
        <fullName evidence="2">Uncharacterized protein</fullName>
    </submittedName>
</protein>
<evidence type="ECO:0000313" key="2">
    <source>
        <dbReference type="EMBL" id="KAF9788435.1"/>
    </source>
</evidence>
<accession>A0A9P6L9U2</accession>
<reference evidence="2" key="1">
    <citation type="journal article" date="2020" name="Nat. Commun.">
        <title>Large-scale genome sequencing of mycorrhizal fungi provides insights into the early evolution of symbiotic traits.</title>
        <authorList>
            <person name="Miyauchi S."/>
            <person name="Kiss E."/>
            <person name="Kuo A."/>
            <person name="Drula E."/>
            <person name="Kohler A."/>
            <person name="Sanchez-Garcia M."/>
            <person name="Morin E."/>
            <person name="Andreopoulos B."/>
            <person name="Barry K.W."/>
            <person name="Bonito G."/>
            <person name="Buee M."/>
            <person name="Carver A."/>
            <person name="Chen C."/>
            <person name="Cichocki N."/>
            <person name="Clum A."/>
            <person name="Culley D."/>
            <person name="Crous P.W."/>
            <person name="Fauchery L."/>
            <person name="Girlanda M."/>
            <person name="Hayes R.D."/>
            <person name="Keri Z."/>
            <person name="LaButti K."/>
            <person name="Lipzen A."/>
            <person name="Lombard V."/>
            <person name="Magnuson J."/>
            <person name="Maillard F."/>
            <person name="Murat C."/>
            <person name="Nolan M."/>
            <person name="Ohm R.A."/>
            <person name="Pangilinan J."/>
            <person name="Pereira M.F."/>
            <person name="Perotto S."/>
            <person name="Peter M."/>
            <person name="Pfister S."/>
            <person name="Riley R."/>
            <person name="Sitrit Y."/>
            <person name="Stielow J.B."/>
            <person name="Szollosi G."/>
            <person name="Zifcakova L."/>
            <person name="Stursova M."/>
            <person name="Spatafora J.W."/>
            <person name="Tedersoo L."/>
            <person name="Vaario L.M."/>
            <person name="Yamada A."/>
            <person name="Yan M."/>
            <person name="Wang P."/>
            <person name="Xu J."/>
            <person name="Bruns T."/>
            <person name="Baldrian P."/>
            <person name="Vilgalys R."/>
            <person name="Dunand C."/>
            <person name="Henrissat B."/>
            <person name="Grigoriev I.V."/>
            <person name="Hibbett D."/>
            <person name="Nagy L.G."/>
            <person name="Martin F.M."/>
        </authorList>
    </citation>
    <scope>NUCLEOTIDE SEQUENCE</scope>
    <source>
        <strain evidence="2">UH-Tt-Lm1</strain>
    </source>
</reference>
<dbReference type="Proteomes" id="UP000736335">
    <property type="component" value="Unassembled WGS sequence"/>
</dbReference>
<feature type="compositionally biased region" description="Polar residues" evidence="1">
    <location>
        <begin position="1"/>
        <end position="16"/>
    </location>
</feature>
<name>A0A9P6L9U2_9AGAM</name>
<feature type="region of interest" description="Disordered" evidence="1">
    <location>
        <begin position="1"/>
        <end position="37"/>
    </location>
</feature>
<comment type="caution">
    <text evidence="2">The sequence shown here is derived from an EMBL/GenBank/DDBJ whole genome shotgun (WGS) entry which is preliminary data.</text>
</comment>
<gene>
    <name evidence="2" type="ORF">BJ322DRAFT_1106428</name>
</gene>
<proteinExistence type="predicted"/>
<evidence type="ECO:0000313" key="3">
    <source>
        <dbReference type="Proteomes" id="UP000736335"/>
    </source>
</evidence>